<protein>
    <recommendedName>
        <fullName evidence="6">Flp pilus-assembly TadG-like N-terminal domain-containing protein</fullName>
    </recommendedName>
</protein>
<dbReference type="Pfam" id="PF13400">
    <property type="entry name" value="Tad"/>
    <property type="match status" value="1"/>
</dbReference>
<feature type="domain" description="DUF2134" evidence="2">
    <location>
        <begin position="97"/>
        <end position="161"/>
    </location>
</feature>
<dbReference type="Proteomes" id="UP000641025">
    <property type="component" value="Unassembled WGS sequence"/>
</dbReference>
<comment type="caution">
    <text evidence="4">The sequence shown here is derived from an EMBL/GenBank/DDBJ whole genome shotgun (WGS) entry which is preliminary data.</text>
</comment>
<evidence type="ECO:0000256" key="1">
    <source>
        <dbReference type="SAM" id="Phobius"/>
    </source>
</evidence>
<proteinExistence type="predicted"/>
<gene>
    <name evidence="4" type="ORF">JFN90_13090</name>
</gene>
<keyword evidence="1" id="KW-0472">Membrane</keyword>
<dbReference type="InterPro" id="IPR018705">
    <property type="entry name" value="DUF2134_membrane"/>
</dbReference>
<keyword evidence="1" id="KW-1133">Transmembrane helix</keyword>
<evidence type="ECO:0000313" key="4">
    <source>
        <dbReference type="EMBL" id="MBJ6801064.1"/>
    </source>
</evidence>
<feature type="transmembrane region" description="Helical" evidence="1">
    <location>
        <begin position="14"/>
        <end position="37"/>
    </location>
</feature>
<organism evidence="4 5">
    <name type="scientific">Geomonas propionica</name>
    <dbReference type="NCBI Taxonomy" id="2798582"/>
    <lineage>
        <taxon>Bacteria</taxon>
        <taxon>Pseudomonadati</taxon>
        <taxon>Thermodesulfobacteriota</taxon>
        <taxon>Desulfuromonadia</taxon>
        <taxon>Geobacterales</taxon>
        <taxon>Geobacteraceae</taxon>
        <taxon>Geomonas</taxon>
    </lineage>
</organism>
<feature type="domain" description="Putative Flp pilus-assembly TadG-like N-terminal" evidence="3">
    <location>
        <begin position="14"/>
        <end position="56"/>
    </location>
</feature>
<reference evidence="4 5" key="1">
    <citation type="submission" date="2020-12" db="EMBL/GenBank/DDBJ databases">
        <title>Geomonas sp. Red259, isolated from paddy soil.</title>
        <authorList>
            <person name="Xu Z."/>
            <person name="Zhang Z."/>
            <person name="Masuda Y."/>
            <person name="Itoh H."/>
            <person name="Senoo K."/>
        </authorList>
    </citation>
    <scope>NUCLEOTIDE SEQUENCE [LARGE SCALE GENOMIC DNA]</scope>
    <source>
        <strain evidence="4 5">Red259</strain>
    </source>
</reference>
<dbReference type="Pfam" id="PF09977">
    <property type="entry name" value="Tad_C"/>
    <property type="match status" value="1"/>
</dbReference>
<name>A0ABS0YT07_9BACT</name>
<keyword evidence="5" id="KW-1185">Reference proteome</keyword>
<accession>A0ABS0YT07</accession>
<dbReference type="InterPro" id="IPR028087">
    <property type="entry name" value="Tad_N"/>
</dbReference>
<dbReference type="RefSeq" id="WP_199395561.1">
    <property type="nucleotide sequence ID" value="NZ_JAEMHK010000009.1"/>
</dbReference>
<evidence type="ECO:0000313" key="5">
    <source>
        <dbReference type="Proteomes" id="UP000641025"/>
    </source>
</evidence>
<evidence type="ECO:0000259" key="2">
    <source>
        <dbReference type="Pfam" id="PF09977"/>
    </source>
</evidence>
<evidence type="ECO:0008006" key="6">
    <source>
        <dbReference type="Google" id="ProtNLM"/>
    </source>
</evidence>
<sequence>MIVPEEESAFDTSYVTIMLVVFLVVTGLAIDIGYMYVSEEDLQHSAEMAALTGAQNIKQRYLAQAQTDPSRILDIARDPIQSQARAAAVDLVTGKHDAAALVGLLNNNGNALTGDNDITTGFWNMSSRSYIPGATPVNAIQVRTRRTAESSSVGMGTLGSFIAKISGTEDFGSTPVATAALVPGTRSNIAICAEACQPSCTFPQICSIPERHMSHAPWDPKAGGSLSGRYLYTSLLHPATITNSMSDLVCQEMPVQEVCGLPIFAAASNSDAVLRDIKAMMYDPQADRSNKEYDKNGKLVGWWVIVPATDCSGFLPGETYQQHTATRYSLVRISRICTSGAAGCGKSSTLPDQPATSCIPGGDGLYIDRISCVGCDSQARKLLPGLRPVLVN</sequence>
<keyword evidence="1" id="KW-0812">Transmembrane</keyword>
<evidence type="ECO:0000259" key="3">
    <source>
        <dbReference type="Pfam" id="PF13400"/>
    </source>
</evidence>
<dbReference type="EMBL" id="JAEMHK010000009">
    <property type="protein sequence ID" value="MBJ6801064.1"/>
    <property type="molecule type" value="Genomic_DNA"/>
</dbReference>